<dbReference type="Proteomes" id="UP001187346">
    <property type="component" value="Unassembled WGS sequence"/>
</dbReference>
<evidence type="ECO:0000256" key="3">
    <source>
        <dbReference type="ARBA" id="ARBA00022553"/>
    </source>
</evidence>
<dbReference type="PANTHER" id="PTHR24421">
    <property type="entry name" value="NITRATE/NITRITE SENSOR PROTEIN NARX-RELATED"/>
    <property type="match status" value="1"/>
</dbReference>
<dbReference type="PANTHER" id="PTHR24421:SF10">
    <property type="entry name" value="NITRATE_NITRITE SENSOR PROTEIN NARQ"/>
    <property type="match status" value="1"/>
</dbReference>
<evidence type="ECO:0000256" key="5">
    <source>
        <dbReference type="ARBA" id="ARBA00022741"/>
    </source>
</evidence>
<keyword evidence="7" id="KW-0067">ATP-binding</keyword>
<evidence type="ECO:0000256" key="1">
    <source>
        <dbReference type="ARBA" id="ARBA00000085"/>
    </source>
</evidence>
<feature type="transmembrane region" description="Helical" evidence="9">
    <location>
        <begin position="142"/>
        <end position="163"/>
    </location>
</feature>
<keyword evidence="9" id="KW-1133">Transmembrane helix</keyword>
<evidence type="ECO:0000256" key="7">
    <source>
        <dbReference type="ARBA" id="ARBA00022840"/>
    </source>
</evidence>
<feature type="transmembrane region" description="Helical" evidence="9">
    <location>
        <begin position="12"/>
        <end position="30"/>
    </location>
</feature>
<keyword evidence="8" id="KW-0902">Two-component regulatory system</keyword>
<evidence type="ECO:0000256" key="8">
    <source>
        <dbReference type="ARBA" id="ARBA00023012"/>
    </source>
</evidence>
<feature type="domain" description="Signal transduction histidine kinase subgroup 3 dimerisation and phosphoacceptor" evidence="10">
    <location>
        <begin position="190"/>
        <end position="254"/>
    </location>
</feature>
<sequence length="415" mass="43273">MSGYRREKTIDLGIVVLALVLSAALSLIQVRGDLALSPGLGSGTWPFDRLVFSSPLLLGFNWAVNPVSLLAVGALWWRRRWPTAVAVVAIVAATVTPAVVPLIVALFTVAVLRPPRTILTVALLALLPIPVHFLSSPYVSGVPLANAVILGVLIAAAVGWGLFVRSLSERTERAEAEAVLRAQRAQREAREDIAREMHDVLAHRLSLLSVHAGALEFNAGASVRETARAAAVIRESSHQALEDLQVVLRVLRSPAGAPVADGSTATRPARTGLAEVPDLVRESRDAGMKVDLDMGGTGSGNGGGDGPTGIAGLAAYRFVQEGLTNARKHAPGTPVRITVAGGPGDGLTLELTNPADPIHPTPIHPTGRGGPRDGVPGSGQGLIGLAERVALAGGRFSHGEDGAEYALRAWLPWPA</sequence>
<name>A0ABU4FTA4_9ACTN</name>
<evidence type="ECO:0000256" key="9">
    <source>
        <dbReference type="SAM" id="Phobius"/>
    </source>
</evidence>
<dbReference type="RefSeq" id="WP_266862556.1">
    <property type="nucleotide sequence ID" value="NZ_JAPEMW010000001.1"/>
</dbReference>
<dbReference type="InterPro" id="IPR011712">
    <property type="entry name" value="Sig_transdc_His_kin_sub3_dim/P"/>
</dbReference>
<feature type="transmembrane region" description="Helical" evidence="9">
    <location>
        <begin position="84"/>
        <end position="112"/>
    </location>
</feature>
<keyword evidence="5" id="KW-0547">Nucleotide-binding</keyword>
<evidence type="ECO:0000256" key="6">
    <source>
        <dbReference type="ARBA" id="ARBA00022777"/>
    </source>
</evidence>
<dbReference type="Gene3D" id="3.30.565.10">
    <property type="entry name" value="Histidine kinase-like ATPase, C-terminal domain"/>
    <property type="match status" value="1"/>
</dbReference>
<dbReference type="Gene3D" id="1.20.5.1930">
    <property type="match status" value="1"/>
</dbReference>
<dbReference type="CDD" id="cd16917">
    <property type="entry name" value="HATPase_UhpB-NarQ-NarX-like"/>
    <property type="match status" value="1"/>
</dbReference>
<evidence type="ECO:0000313" key="11">
    <source>
        <dbReference type="EMBL" id="MDV7222500.1"/>
    </source>
</evidence>
<evidence type="ECO:0000313" key="12">
    <source>
        <dbReference type="Proteomes" id="UP001187346"/>
    </source>
</evidence>
<evidence type="ECO:0000259" key="10">
    <source>
        <dbReference type="Pfam" id="PF07730"/>
    </source>
</evidence>
<comment type="catalytic activity">
    <reaction evidence="1">
        <text>ATP + protein L-histidine = ADP + protein N-phospho-L-histidine.</text>
        <dbReference type="EC" id="2.7.13.3"/>
    </reaction>
</comment>
<dbReference type="InterPro" id="IPR036890">
    <property type="entry name" value="HATPase_C_sf"/>
</dbReference>
<feature type="transmembrane region" description="Helical" evidence="9">
    <location>
        <begin position="118"/>
        <end position="135"/>
    </location>
</feature>
<accession>A0ABU4FTA4</accession>
<dbReference type="Pfam" id="PF07730">
    <property type="entry name" value="HisKA_3"/>
    <property type="match status" value="1"/>
</dbReference>
<keyword evidence="9" id="KW-0472">Membrane</keyword>
<comment type="caution">
    <text evidence="11">The sequence shown here is derived from an EMBL/GenBank/DDBJ whole genome shotgun (WGS) entry which is preliminary data.</text>
</comment>
<feature type="transmembrane region" description="Helical" evidence="9">
    <location>
        <begin position="50"/>
        <end position="77"/>
    </location>
</feature>
<evidence type="ECO:0000256" key="2">
    <source>
        <dbReference type="ARBA" id="ARBA00012438"/>
    </source>
</evidence>
<keyword evidence="3" id="KW-0597">Phosphoprotein</keyword>
<keyword evidence="6 11" id="KW-0418">Kinase</keyword>
<keyword evidence="9" id="KW-0812">Transmembrane</keyword>
<gene>
    <name evidence="11" type="ORF">R5A26_41860</name>
</gene>
<dbReference type="EMBL" id="JAWMAJ010000231">
    <property type="protein sequence ID" value="MDV7222500.1"/>
    <property type="molecule type" value="Genomic_DNA"/>
</dbReference>
<dbReference type="EC" id="2.7.13.3" evidence="2"/>
<organism evidence="11 12">
    <name type="scientific">Streptomyces prunicolor</name>
    <dbReference type="NCBI Taxonomy" id="67348"/>
    <lineage>
        <taxon>Bacteria</taxon>
        <taxon>Bacillati</taxon>
        <taxon>Actinomycetota</taxon>
        <taxon>Actinomycetes</taxon>
        <taxon>Kitasatosporales</taxon>
        <taxon>Streptomycetaceae</taxon>
        <taxon>Streptomyces</taxon>
    </lineage>
</organism>
<keyword evidence="12" id="KW-1185">Reference proteome</keyword>
<proteinExistence type="predicted"/>
<reference evidence="11 12" key="1">
    <citation type="submission" date="2023-10" db="EMBL/GenBank/DDBJ databases">
        <title>Characterization of rhizosphere-enriched actinobacteria from wheat plants lab-grown on chernevaya soil.</title>
        <authorList>
            <person name="Tikhonova E.N."/>
            <person name="Konopkin A."/>
            <person name="Kravchenko I.K."/>
        </authorList>
    </citation>
    <scope>NUCLEOTIDE SEQUENCE [LARGE SCALE GENOMIC DNA]</scope>
    <source>
        <strain evidence="11 12">RR29</strain>
    </source>
</reference>
<evidence type="ECO:0000256" key="4">
    <source>
        <dbReference type="ARBA" id="ARBA00022679"/>
    </source>
</evidence>
<dbReference type="InterPro" id="IPR050482">
    <property type="entry name" value="Sensor_HK_TwoCompSys"/>
</dbReference>
<dbReference type="GO" id="GO:0016301">
    <property type="term" value="F:kinase activity"/>
    <property type="evidence" value="ECO:0007669"/>
    <property type="project" value="UniProtKB-KW"/>
</dbReference>
<keyword evidence="4" id="KW-0808">Transferase</keyword>
<protein>
    <recommendedName>
        <fullName evidence="2">histidine kinase</fullName>
        <ecNumber evidence="2">2.7.13.3</ecNumber>
    </recommendedName>
</protein>